<dbReference type="InterPro" id="IPR011761">
    <property type="entry name" value="ATP-grasp"/>
</dbReference>
<protein>
    <submittedName>
        <fullName evidence="3">RimK-like ATP-grasp domain-containing protein</fullName>
    </submittedName>
</protein>
<evidence type="ECO:0000313" key="4">
    <source>
        <dbReference type="Proteomes" id="UP000199439"/>
    </source>
</evidence>
<dbReference type="AlphaFoldDB" id="A0A1I1P6C9"/>
<organism evidence="3 4">
    <name type="scientific">Algibacter pectinivorans</name>
    <dbReference type="NCBI Taxonomy" id="870482"/>
    <lineage>
        <taxon>Bacteria</taxon>
        <taxon>Pseudomonadati</taxon>
        <taxon>Bacteroidota</taxon>
        <taxon>Flavobacteriia</taxon>
        <taxon>Flavobacteriales</taxon>
        <taxon>Flavobacteriaceae</taxon>
        <taxon>Algibacter</taxon>
    </lineage>
</organism>
<dbReference type="PANTHER" id="PTHR21621">
    <property type="entry name" value="RIBOSOMAL PROTEIN S6 MODIFICATION PROTEIN"/>
    <property type="match status" value="1"/>
</dbReference>
<gene>
    <name evidence="3" type="ORF">SAMN04487987_103213</name>
</gene>
<dbReference type="GO" id="GO:0009432">
    <property type="term" value="P:SOS response"/>
    <property type="evidence" value="ECO:0007669"/>
    <property type="project" value="TreeGrafter"/>
</dbReference>
<dbReference type="OrthoDB" id="583309at2"/>
<dbReference type="GO" id="GO:0018169">
    <property type="term" value="F:ribosomal S6-glutamic acid ligase activity"/>
    <property type="evidence" value="ECO:0007669"/>
    <property type="project" value="TreeGrafter"/>
</dbReference>
<dbReference type="GO" id="GO:0046872">
    <property type="term" value="F:metal ion binding"/>
    <property type="evidence" value="ECO:0007669"/>
    <property type="project" value="InterPro"/>
</dbReference>
<dbReference type="EMBL" id="FOMI01000003">
    <property type="protein sequence ID" value="SFD05236.1"/>
    <property type="molecule type" value="Genomic_DNA"/>
</dbReference>
<dbReference type="Proteomes" id="UP000199439">
    <property type="component" value="Unassembled WGS sequence"/>
</dbReference>
<dbReference type="InterPro" id="IPR013651">
    <property type="entry name" value="ATP-grasp_RimK-type"/>
</dbReference>
<reference evidence="4" key="1">
    <citation type="submission" date="2016-10" db="EMBL/GenBank/DDBJ databases">
        <authorList>
            <person name="Varghese N."/>
            <person name="Submissions S."/>
        </authorList>
    </citation>
    <scope>NUCLEOTIDE SEQUENCE [LARGE SCALE GENOMIC DNA]</scope>
    <source>
        <strain evidence="4">DSM 25730</strain>
    </source>
</reference>
<dbReference type="PROSITE" id="PS50975">
    <property type="entry name" value="ATP_GRASP"/>
    <property type="match status" value="1"/>
</dbReference>
<evidence type="ECO:0000256" key="1">
    <source>
        <dbReference type="PROSITE-ProRule" id="PRU00409"/>
    </source>
</evidence>
<keyword evidence="1" id="KW-0547">Nucleotide-binding</keyword>
<dbReference type="GO" id="GO:0005737">
    <property type="term" value="C:cytoplasm"/>
    <property type="evidence" value="ECO:0007669"/>
    <property type="project" value="TreeGrafter"/>
</dbReference>
<name>A0A1I1P6C9_9FLAO</name>
<keyword evidence="1" id="KW-0067">ATP-binding</keyword>
<proteinExistence type="predicted"/>
<feature type="domain" description="ATP-grasp" evidence="2">
    <location>
        <begin position="131"/>
        <end position="306"/>
    </location>
</feature>
<dbReference type="PANTHER" id="PTHR21621:SF0">
    <property type="entry name" value="BETA-CITRYLGLUTAMATE SYNTHASE B-RELATED"/>
    <property type="match status" value="1"/>
</dbReference>
<dbReference type="STRING" id="870482.SAMN04487987_103213"/>
<dbReference type="Gene3D" id="3.30.470.20">
    <property type="entry name" value="ATP-grasp fold, B domain"/>
    <property type="match status" value="1"/>
</dbReference>
<dbReference type="RefSeq" id="WP_092850365.1">
    <property type="nucleotide sequence ID" value="NZ_FOMI01000003.1"/>
</dbReference>
<evidence type="ECO:0000259" key="2">
    <source>
        <dbReference type="PROSITE" id="PS50975"/>
    </source>
</evidence>
<evidence type="ECO:0000313" key="3">
    <source>
        <dbReference type="EMBL" id="SFD05236.1"/>
    </source>
</evidence>
<dbReference type="Pfam" id="PF08443">
    <property type="entry name" value="RimK"/>
    <property type="match status" value="1"/>
</dbReference>
<keyword evidence="4" id="KW-1185">Reference proteome</keyword>
<sequence length="307" mass="34760">MKTKMVLLCGIPSESPISKVKDALMETDAQVVVFNQRHFENTEIDWKFVNGVPKGKLYMSNCSYDLSSFKSVYSRFMSENNLPEMEGKDEKTKARCKMLHESLFEWLEVTNAKVVNRHSNMYSNSSKPYQAQIIKRYGLKTPPTLITNNPKAVLAFNAAHKSIIYKSISGIRSIVKEFDPTDTERLNKIKYCPVQFQARLSGFDVRVHVIGKEVIATKILTTGVDYRYARKDGGETELEPFKISDAIKNACVNVSAALKLDFSGIDLRFTDNGDVYCFEVNPMPGYSYYESNTGQKISKVLAKYLVA</sequence>
<dbReference type="GO" id="GO:0005524">
    <property type="term" value="F:ATP binding"/>
    <property type="evidence" value="ECO:0007669"/>
    <property type="project" value="UniProtKB-UniRule"/>
</dbReference>
<dbReference type="SUPFAM" id="SSF56059">
    <property type="entry name" value="Glutathione synthetase ATP-binding domain-like"/>
    <property type="match status" value="1"/>
</dbReference>
<accession>A0A1I1P6C9</accession>